<evidence type="ECO:0000256" key="2">
    <source>
        <dbReference type="ARBA" id="ARBA00009773"/>
    </source>
</evidence>
<name>A0ABS7QIN4_9ACTN</name>
<evidence type="ECO:0000256" key="3">
    <source>
        <dbReference type="ARBA" id="ARBA00022448"/>
    </source>
</evidence>
<feature type="transmembrane region" description="Helical" evidence="9">
    <location>
        <begin position="174"/>
        <end position="193"/>
    </location>
</feature>
<evidence type="ECO:0000256" key="9">
    <source>
        <dbReference type="SAM" id="Phobius"/>
    </source>
</evidence>
<evidence type="ECO:0000256" key="7">
    <source>
        <dbReference type="ARBA" id="ARBA00023136"/>
    </source>
</evidence>
<evidence type="ECO:0000256" key="5">
    <source>
        <dbReference type="ARBA" id="ARBA00022692"/>
    </source>
</evidence>
<dbReference type="PANTHER" id="PTHR21716">
    <property type="entry name" value="TRANSMEMBRANE PROTEIN"/>
    <property type="match status" value="1"/>
</dbReference>
<feature type="transmembrane region" description="Helical" evidence="9">
    <location>
        <begin position="205"/>
        <end position="224"/>
    </location>
</feature>
<comment type="similarity">
    <text evidence="2">Belongs to the autoinducer-2 exporter (AI-2E) (TC 2.A.86) family.</text>
</comment>
<evidence type="ECO:0000256" key="1">
    <source>
        <dbReference type="ARBA" id="ARBA00004651"/>
    </source>
</evidence>
<proteinExistence type="inferred from homology"/>
<feature type="transmembrane region" description="Helical" evidence="9">
    <location>
        <begin position="418"/>
        <end position="445"/>
    </location>
</feature>
<dbReference type="InterPro" id="IPR002549">
    <property type="entry name" value="AI-2E-like"/>
</dbReference>
<evidence type="ECO:0000313" key="10">
    <source>
        <dbReference type="EMBL" id="MBY8882544.1"/>
    </source>
</evidence>
<reference evidence="10 11" key="1">
    <citation type="submission" date="2021-08" db="EMBL/GenBank/DDBJ databases">
        <title>WGS of actinomycetes from Thailand.</title>
        <authorList>
            <person name="Thawai C."/>
        </authorList>
    </citation>
    <scope>NUCLEOTIDE SEQUENCE [LARGE SCALE GENOMIC DNA]</scope>
    <source>
        <strain evidence="10 11">PLK6-54</strain>
    </source>
</reference>
<feature type="compositionally biased region" description="Low complexity" evidence="8">
    <location>
        <begin position="117"/>
        <end position="128"/>
    </location>
</feature>
<keyword evidence="7 9" id="KW-0472">Membrane</keyword>
<keyword evidence="5 9" id="KW-0812">Transmembrane</keyword>
<protein>
    <submittedName>
        <fullName evidence="10">AI-2E family transporter</fullName>
    </submittedName>
</protein>
<feature type="transmembrane region" description="Helical" evidence="9">
    <location>
        <begin position="316"/>
        <end position="338"/>
    </location>
</feature>
<feature type="transmembrane region" description="Helical" evidence="9">
    <location>
        <begin position="466"/>
        <end position="499"/>
    </location>
</feature>
<evidence type="ECO:0000256" key="6">
    <source>
        <dbReference type="ARBA" id="ARBA00022989"/>
    </source>
</evidence>
<organism evidence="10 11">
    <name type="scientific">Actinacidiphila acidipaludis</name>
    <dbReference type="NCBI Taxonomy" id="2873382"/>
    <lineage>
        <taxon>Bacteria</taxon>
        <taxon>Bacillati</taxon>
        <taxon>Actinomycetota</taxon>
        <taxon>Actinomycetes</taxon>
        <taxon>Kitasatosporales</taxon>
        <taxon>Streptomycetaceae</taxon>
        <taxon>Actinacidiphila</taxon>
    </lineage>
</organism>
<feature type="compositionally biased region" description="Basic residues" evidence="8">
    <location>
        <begin position="79"/>
        <end position="100"/>
    </location>
</feature>
<evidence type="ECO:0000256" key="4">
    <source>
        <dbReference type="ARBA" id="ARBA00022475"/>
    </source>
</evidence>
<feature type="transmembrane region" description="Helical" evidence="9">
    <location>
        <begin position="380"/>
        <end position="406"/>
    </location>
</feature>
<keyword evidence="6 9" id="KW-1133">Transmembrane helix</keyword>
<feature type="transmembrane region" description="Helical" evidence="9">
    <location>
        <begin position="231"/>
        <end position="253"/>
    </location>
</feature>
<dbReference type="PANTHER" id="PTHR21716:SF53">
    <property type="entry name" value="PERMEASE PERM-RELATED"/>
    <property type="match status" value="1"/>
</dbReference>
<comment type="caution">
    <text evidence="10">The sequence shown here is derived from an EMBL/GenBank/DDBJ whole genome shotgun (WGS) entry which is preliminary data.</text>
</comment>
<dbReference type="EMBL" id="JAINZZ010000077">
    <property type="protein sequence ID" value="MBY8882544.1"/>
    <property type="molecule type" value="Genomic_DNA"/>
</dbReference>
<feature type="compositionally biased region" description="Low complexity" evidence="8">
    <location>
        <begin position="137"/>
        <end position="154"/>
    </location>
</feature>
<evidence type="ECO:0000256" key="8">
    <source>
        <dbReference type="SAM" id="MobiDB-lite"/>
    </source>
</evidence>
<gene>
    <name evidence="10" type="ORF">K7862_33620</name>
</gene>
<keyword evidence="4" id="KW-1003">Cell membrane</keyword>
<dbReference type="Pfam" id="PF01594">
    <property type="entry name" value="AI-2E_transport"/>
    <property type="match status" value="1"/>
</dbReference>
<dbReference type="Proteomes" id="UP000778578">
    <property type="component" value="Unassembled WGS sequence"/>
</dbReference>
<feature type="compositionally biased region" description="Basic and acidic residues" evidence="8">
    <location>
        <begin position="101"/>
        <end position="114"/>
    </location>
</feature>
<feature type="region of interest" description="Disordered" evidence="8">
    <location>
        <begin position="50"/>
        <end position="161"/>
    </location>
</feature>
<accession>A0ABS7QIN4</accession>
<keyword evidence="11" id="KW-1185">Reference proteome</keyword>
<evidence type="ECO:0000313" key="11">
    <source>
        <dbReference type="Proteomes" id="UP000778578"/>
    </source>
</evidence>
<comment type="subcellular location">
    <subcellularLocation>
        <location evidence="1">Cell membrane</location>
        <topology evidence="1">Multi-pass membrane protein</topology>
    </subcellularLocation>
</comment>
<sequence length="510" mass="52986">MAGISAATATNRLIIRPVHLLGLSCPIGHKSTTTPTAPQVPVFQKVLERRGRPAPDPCAPPCPARPSDGGTVRFPRPGGGRRTHTRPRHRTRPRAAHRASRPGDERARRGDRAVADTPAGTAGTSDPATDADDDSGTTEAAGAADAPGTAGTAGRPRDERPAIKIKGFGAGRRSWFQIGFGLALGATLAWLLVQTVLKLSELLTLLLLAVFIAVSLEPVVAALSRRGLRRGGAVAVVVTGIAGVLAGFVALIIPPVSDAVNALSDGIPRWRRQLHDHHSTLGRLEDRYHIIEKAQAKLGSGGASQVAGGVLGAGQLVVSLITSAVIVITVTLYVMAALPTIKQFCYRFVPGSRRTGVEAVTEEILGRVGRYMLGNIATSVIAGVATFLWCEAVGVPYGAALGFFVALMDMVPVVGSTVGGVVVSLVALTVSLPVAIATAAFYVGFRIAEDYLIMPRAMKYAVDVHPVVTVVAVLAGGSLLGIIGGLVAIPMAVAVGILLDEYVFPRTDAS</sequence>
<keyword evidence="3" id="KW-0813">Transport</keyword>
<feature type="compositionally biased region" description="Pro residues" evidence="8">
    <location>
        <begin position="54"/>
        <end position="64"/>
    </location>
</feature>